<evidence type="ECO:0000259" key="2">
    <source>
        <dbReference type="Pfam" id="PF16344"/>
    </source>
</evidence>
<dbReference type="PANTHER" id="PTHR30273:SF2">
    <property type="entry name" value="PROTEIN FECR"/>
    <property type="match status" value="1"/>
</dbReference>
<comment type="caution">
    <text evidence="3">The sequence shown here is derived from an EMBL/GenBank/DDBJ whole genome shotgun (WGS) entry which is preliminary data.</text>
</comment>
<accession>A0A4U0H266</accession>
<evidence type="ECO:0000259" key="1">
    <source>
        <dbReference type="Pfam" id="PF04773"/>
    </source>
</evidence>
<dbReference type="RefSeq" id="WP_136820840.1">
    <property type="nucleotide sequence ID" value="NZ_BMJX01000003.1"/>
</dbReference>
<evidence type="ECO:0000313" key="4">
    <source>
        <dbReference type="Proteomes" id="UP000309872"/>
    </source>
</evidence>
<dbReference type="EMBL" id="SUKA01000003">
    <property type="protein sequence ID" value="TJY65711.1"/>
    <property type="molecule type" value="Genomic_DNA"/>
</dbReference>
<proteinExistence type="predicted"/>
<reference evidence="3 4" key="1">
    <citation type="submission" date="2019-04" db="EMBL/GenBank/DDBJ databases">
        <title>Sphingobacterium olei sp. nov., isolated from oil-contaminated soil.</title>
        <authorList>
            <person name="Liu B."/>
        </authorList>
    </citation>
    <scope>NUCLEOTIDE SEQUENCE [LARGE SCALE GENOMIC DNA]</scope>
    <source>
        <strain evidence="3 4">Y3L14</strain>
    </source>
</reference>
<dbReference type="Pfam" id="PF04773">
    <property type="entry name" value="FecR"/>
    <property type="match status" value="1"/>
</dbReference>
<sequence length="337" mass="38845">MNKEDFLALLSKKISTGLDRQEQIDYDLYLHRHADYKPVADRLRAYVNQSDSVVSQAQQANLQKIWMKLGESSLPQKKLIRKTSIIGKIVRLGAVAALLLFVIWYSSKEEHNSTIVDVTSFTEMASGKNKSLVSMVDGTIVTLDRNATLFVNTDFGQQQREAKLVGNARFDVVKNPDIPMRIHLNNWEVVVTGTSFDIIQDTLLDQNELTLFNGEVILKPADSSEKTLKILPNQKVTWKSENQHISDVKVSQLSEIERINNQNQFRDSIVFKNQRFIDLAKKIQEIYTVTIFFENKELQRKRFSGVLYKMSLEEFLDALKATYPFEYERQDSMVIIR</sequence>
<organism evidence="3 4">
    <name type="scientific">Sphingobacterium alkalisoli</name>
    <dbReference type="NCBI Taxonomy" id="1874115"/>
    <lineage>
        <taxon>Bacteria</taxon>
        <taxon>Pseudomonadati</taxon>
        <taxon>Bacteroidota</taxon>
        <taxon>Sphingobacteriia</taxon>
        <taxon>Sphingobacteriales</taxon>
        <taxon>Sphingobacteriaceae</taxon>
        <taxon>Sphingobacterium</taxon>
    </lineage>
</organism>
<dbReference type="PANTHER" id="PTHR30273">
    <property type="entry name" value="PERIPLASMIC SIGNAL SENSOR AND SIGMA FACTOR ACTIVATOR FECR-RELATED"/>
    <property type="match status" value="1"/>
</dbReference>
<dbReference type="GO" id="GO:0016989">
    <property type="term" value="F:sigma factor antagonist activity"/>
    <property type="evidence" value="ECO:0007669"/>
    <property type="project" value="TreeGrafter"/>
</dbReference>
<dbReference type="Pfam" id="PF16344">
    <property type="entry name" value="FecR_C"/>
    <property type="match status" value="1"/>
</dbReference>
<dbReference type="InterPro" id="IPR006860">
    <property type="entry name" value="FecR"/>
</dbReference>
<dbReference type="InterPro" id="IPR032508">
    <property type="entry name" value="FecR_C"/>
</dbReference>
<dbReference type="AlphaFoldDB" id="A0A4U0H266"/>
<feature type="domain" description="FecR protein" evidence="1">
    <location>
        <begin position="129"/>
        <end position="216"/>
    </location>
</feature>
<dbReference type="Proteomes" id="UP000309872">
    <property type="component" value="Unassembled WGS sequence"/>
</dbReference>
<gene>
    <name evidence="3" type="ORF">FAZ19_11345</name>
</gene>
<feature type="domain" description="Protein FecR C-terminal" evidence="2">
    <location>
        <begin position="269"/>
        <end position="336"/>
    </location>
</feature>
<dbReference type="InterPro" id="IPR012373">
    <property type="entry name" value="Ferrdict_sens_TM"/>
</dbReference>
<evidence type="ECO:0000313" key="3">
    <source>
        <dbReference type="EMBL" id="TJY65711.1"/>
    </source>
</evidence>
<dbReference type="OrthoDB" id="1523735at2"/>
<name>A0A4U0H266_9SPHI</name>
<dbReference type="Gene3D" id="3.55.50.30">
    <property type="match status" value="1"/>
</dbReference>
<protein>
    <submittedName>
        <fullName evidence="3">FecR family protein</fullName>
    </submittedName>
</protein>
<keyword evidence="4" id="KW-1185">Reference proteome</keyword>
<dbReference type="PIRSF" id="PIRSF018266">
    <property type="entry name" value="FecR"/>
    <property type="match status" value="1"/>
</dbReference>
<dbReference type="Gene3D" id="2.60.120.1440">
    <property type="match status" value="1"/>
</dbReference>